<evidence type="ECO:0000313" key="1">
    <source>
        <dbReference type="EnsemblProtists" id="PYU1_T014553"/>
    </source>
</evidence>
<dbReference type="AlphaFoldDB" id="K3XBF4"/>
<proteinExistence type="predicted"/>
<evidence type="ECO:0008006" key="3">
    <source>
        <dbReference type="Google" id="ProtNLM"/>
    </source>
</evidence>
<reference evidence="2" key="2">
    <citation type="submission" date="2010-04" db="EMBL/GenBank/DDBJ databases">
        <authorList>
            <person name="Buell R."/>
            <person name="Hamilton J."/>
            <person name="Hostetler J."/>
        </authorList>
    </citation>
    <scope>NUCLEOTIDE SEQUENCE [LARGE SCALE GENOMIC DNA]</scope>
    <source>
        <strain evidence="2">DAOM:BR144</strain>
    </source>
</reference>
<dbReference type="Proteomes" id="UP000019132">
    <property type="component" value="Unassembled WGS sequence"/>
</dbReference>
<dbReference type="VEuPathDB" id="FungiDB:PYU1_G014522"/>
<organism evidence="1 2">
    <name type="scientific">Globisporangium ultimum (strain ATCC 200006 / CBS 805.95 / DAOM BR144)</name>
    <name type="common">Pythium ultimum</name>
    <dbReference type="NCBI Taxonomy" id="431595"/>
    <lineage>
        <taxon>Eukaryota</taxon>
        <taxon>Sar</taxon>
        <taxon>Stramenopiles</taxon>
        <taxon>Oomycota</taxon>
        <taxon>Peronosporomycetes</taxon>
        <taxon>Pythiales</taxon>
        <taxon>Pythiaceae</taxon>
        <taxon>Globisporangium</taxon>
    </lineage>
</organism>
<protein>
    <recommendedName>
        <fullName evidence="3">PH domain-containing protein</fullName>
    </recommendedName>
</protein>
<reference evidence="1" key="3">
    <citation type="submission" date="2015-02" db="UniProtKB">
        <authorList>
            <consortium name="EnsemblProtists"/>
        </authorList>
    </citation>
    <scope>IDENTIFICATION</scope>
    <source>
        <strain evidence="1">DAOM BR144</strain>
    </source>
</reference>
<dbReference type="eggNOG" id="ENOG502S01P">
    <property type="taxonomic scope" value="Eukaryota"/>
</dbReference>
<name>K3XBF4_GLOUD</name>
<dbReference type="InParanoid" id="K3XBF4"/>
<sequence>MATTMMKPCYDTVPLTPACSSLRATILSSSSSFLSESGATSVNKLEDWVYWQRDGDKNPRCWTKVYAVMRNEFLWLYQREESAPKSVLLQLAVMSIEVSGDRQLRIVDPNGEDIDLWMLSIDAFEAWKEQLQQAAILTDEFFRSSCITAEDLPSESFYRGTLVAYRQLTKRTRCKAAMAKLARRWKAYMKRSGRSTA</sequence>
<dbReference type="EMBL" id="GL376574">
    <property type="status" value="NOT_ANNOTATED_CDS"/>
    <property type="molecule type" value="Genomic_DNA"/>
</dbReference>
<dbReference type="SUPFAM" id="SSF50729">
    <property type="entry name" value="PH domain-like"/>
    <property type="match status" value="1"/>
</dbReference>
<keyword evidence="2" id="KW-1185">Reference proteome</keyword>
<dbReference type="HOGENOM" id="CLU_116045_0_0_1"/>
<evidence type="ECO:0000313" key="2">
    <source>
        <dbReference type="Proteomes" id="UP000019132"/>
    </source>
</evidence>
<dbReference type="EnsemblProtists" id="PYU1_T014553">
    <property type="protein sequence ID" value="PYU1_T014553"/>
    <property type="gene ID" value="PYU1_G014522"/>
</dbReference>
<reference evidence="2" key="1">
    <citation type="journal article" date="2010" name="Genome Biol.">
        <title>Genome sequence of the necrotrophic plant pathogen Pythium ultimum reveals original pathogenicity mechanisms and effector repertoire.</title>
        <authorList>
            <person name="Levesque C.A."/>
            <person name="Brouwer H."/>
            <person name="Cano L."/>
            <person name="Hamilton J.P."/>
            <person name="Holt C."/>
            <person name="Huitema E."/>
            <person name="Raffaele S."/>
            <person name="Robideau G.P."/>
            <person name="Thines M."/>
            <person name="Win J."/>
            <person name="Zerillo M.M."/>
            <person name="Beakes G.W."/>
            <person name="Boore J.L."/>
            <person name="Busam D."/>
            <person name="Dumas B."/>
            <person name="Ferriera S."/>
            <person name="Fuerstenberg S.I."/>
            <person name="Gachon C.M."/>
            <person name="Gaulin E."/>
            <person name="Govers F."/>
            <person name="Grenville-Briggs L."/>
            <person name="Horner N."/>
            <person name="Hostetler J."/>
            <person name="Jiang R.H."/>
            <person name="Johnson J."/>
            <person name="Krajaejun T."/>
            <person name="Lin H."/>
            <person name="Meijer H.J."/>
            <person name="Moore B."/>
            <person name="Morris P."/>
            <person name="Phuntmart V."/>
            <person name="Puiu D."/>
            <person name="Shetty J."/>
            <person name="Stajich J.E."/>
            <person name="Tripathy S."/>
            <person name="Wawra S."/>
            <person name="van West P."/>
            <person name="Whitty B.R."/>
            <person name="Coutinho P.M."/>
            <person name="Henrissat B."/>
            <person name="Martin F."/>
            <person name="Thomas P.D."/>
            <person name="Tyler B.M."/>
            <person name="De Vries R.P."/>
            <person name="Kamoun S."/>
            <person name="Yandell M."/>
            <person name="Tisserat N."/>
            <person name="Buell C.R."/>
        </authorList>
    </citation>
    <scope>NUCLEOTIDE SEQUENCE</scope>
    <source>
        <strain evidence="2">DAOM:BR144</strain>
    </source>
</reference>
<accession>K3XBF4</accession>